<feature type="compositionally biased region" description="Polar residues" evidence="1">
    <location>
        <begin position="182"/>
        <end position="192"/>
    </location>
</feature>
<feature type="domain" description="DUF7689" evidence="2">
    <location>
        <begin position="38"/>
        <end position="111"/>
    </location>
</feature>
<evidence type="ECO:0000313" key="3">
    <source>
        <dbReference type="EMBL" id="KAK3383422.1"/>
    </source>
</evidence>
<evidence type="ECO:0000313" key="4">
    <source>
        <dbReference type="Proteomes" id="UP001287356"/>
    </source>
</evidence>
<keyword evidence="4" id="KW-1185">Reference proteome</keyword>
<dbReference type="InterPro" id="IPR056106">
    <property type="entry name" value="DUF7689"/>
</dbReference>
<evidence type="ECO:0000256" key="1">
    <source>
        <dbReference type="SAM" id="MobiDB-lite"/>
    </source>
</evidence>
<gene>
    <name evidence="3" type="ORF">B0T24DRAFT_588078</name>
</gene>
<dbReference type="EMBL" id="JAULSN010000001">
    <property type="protein sequence ID" value="KAK3383422.1"/>
    <property type="molecule type" value="Genomic_DNA"/>
</dbReference>
<sequence>MSKLIPVEAAFQTWMSKNFSAVKTALAQNPPSIPYTIVGQPSNVYNCMAYAVNVTDRLVLGHSWKELAQKYANLGYYALTSEQLLAALLQNGDIEVYAKKGGSPLHAHKVWDIYHNQADCQRKTRRYGTIATVYRSGAEKKKAYDDREKLESLITSAGHPARRKDAVFIWSDEPIPERRAQKTMSGRISKNSMPKKKQTKPKLAKAAKE</sequence>
<name>A0AAE0TXS8_9PEZI</name>
<reference evidence="3" key="2">
    <citation type="submission" date="2023-06" db="EMBL/GenBank/DDBJ databases">
        <authorList>
            <consortium name="Lawrence Berkeley National Laboratory"/>
            <person name="Haridas S."/>
            <person name="Hensen N."/>
            <person name="Bonometti L."/>
            <person name="Westerberg I."/>
            <person name="Brannstrom I.O."/>
            <person name="Guillou S."/>
            <person name="Cros-Aarteil S."/>
            <person name="Calhoun S."/>
            <person name="Kuo A."/>
            <person name="Mondo S."/>
            <person name="Pangilinan J."/>
            <person name="Riley R."/>
            <person name="Labutti K."/>
            <person name="Andreopoulos B."/>
            <person name="Lipzen A."/>
            <person name="Chen C."/>
            <person name="Yanf M."/>
            <person name="Daum C."/>
            <person name="Ng V."/>
            <person name="Clum A."/>
            <person name="Steindorff A."/>
            <person name="Ohm R."/>
            <person name="Martin F."/>
            <person name="Silar P."/>
            <person name="Natvig D."/>
            <person name="Lalanne C."/>
            <person name="Gautier V."/>
            <person name="Ament-Velasquez S.L."/>
            <person name="Kruys A."/>
            <person name="Hutchinson M.I."/>
            <person name="Powell A.J."/>
            <person name="Barry K."/>
            <person name="Miller A.N."/>
            <person name="Grigoriev I.V."/>
            <person name="Debuchy R."/>
            <person name="Gladieux P."/>
            <person name="Thoren M.H."/>
            <person name="Johannesson H."/>
        </authorList>
    </citation>
    <scope>NUCLEOTIDE SEQUENCE</scope>
    <source>
        <strain evidence="3">CBS 958.72</strain>
    </source>
</reference>
<dbReference type="Pfam" id="PF24738">
    <property type="entry name" value="DUF7689"/>
    <property type="match status" value="1"/>
</dbReference>
<comment type="caution">
    <text evidence="3">The sequence shown here is derived from an EMBL/GenBank/DDBJ whole genome shotgun (WGS) entry which is preliminary data.</text>
</comment>
<organism evidence="3 4">
    <name type="scientific">Lasiosphaeria ovina</name>
    <dbReference type="NCBI Taxonomy" id="92902"/>
    <lineage>
        <taxon>Eukaryota</taxon>
        <taxon>Fungi</taxon>
        <taxon>Dikarya</taxon>
        <taxon>Ascomycota</taxon>
        <taxon>Pezizomycotina</taxon>
        <taxon>Sordariomycetes</taxon>
        <taxon>Sordariomycetidae</taxon>
        <taxon>Sordariales</taxon>
        <taxon>Lasiosphaeriaceae</taxon>
        <taxon>Lasiosphaeria</taxon>
    </lineage>
</organism>
<feature type="region of interest" description="Disordered" evidence="1">
    <location>
        <begin position="173"/>
        <end position="209"/>
    </location>
</feature>
<dbReference type="Proteomes" id="UP001287356">
    <property type="component" value="Unassembled WGS sequence"/>
</dbReference>
<feature type="compositionally biased region" description="Basic residues" evidence="1">
    <location>
        <begin position="193"/>
        <end position="209"/>
    </location>
</feature>
<protein>
    <recommendedName>
        <fullName evidence="2">DUF7689 domain-containing protein</fullName>
    </recommendedName>
</protein>
<proteinExistence type="predicted"/>
<evidence type="ECO:0000259" key="2">
    <source>
        <dbReference type="Pfam" id="PF24738"/>
    </source>
</evidence>
<accession>A0AAE0TXS8</accession>
<reference evidence="3" key="1">
    <citation type="journal article" date="2023" name="Mol. Phylogenet. Evol.">
        <title>Genome-scale phylogeny and comparative genomics of the fungal order Sordariales.</title>
        <authorList>
            <person name="Hensen N."/>
            <person name="Bonometti L."/>
            <person name="Westerberg I."/>
            <person name="Brannstrom I.O."/>
            <person name="Guillou S."/>
            <person name="Cros-Aarteil S."/>
            <person name="Calhoun S."/>
            <person name="Haridas S."/>
            <person name="Kuo A."/>
            <person name="Mondo S."/>
            <person name="Pangilinan J."/>
            <person name="Riley R."/>
            <person name="LaButti K."/>
            <person name="Andreopoulos B."/>
            <person name="Lipzen A."/>
            <person name="Chen C."/>
            <person name="Yan M."/>
            <person name="Daum C."/>
            <person name="Ng V."/>
            <person name="Clum A."/>
            <person name="Steindorff A."/>
            <person name="Ohm R.A."/>
            <person name="Martin F."/>
            <person name="Silar P."/>
            <person name="Natvig D.O."/>
            <person name="Lalanne C."/>
            <person name="Gautier V."/>
            <person name="Ament-Velasquez S.L."/>
            <person name="Kruys A."/>
            <person name="Hutchinson M.I."/>
            <person name="Powell A.J."/>
            <person name="Barry K."/>
            <person name="Miller A.N."/>
            <person name="Grigoriev I.V."/>
            <person name="Debuchy R."/>
            <person name="Gladieux P."/>
            <person name="Hiltunen Thoren M."/>
            <person name="Johannesson H."/>
        </authorList>
    </citation>
    <scope>NUCLEOTIDE SEQUENCE</scope>
    <source>
        <strain evidence="3">CBS 958.72</strain>
    </source>
</reference>
<dbReference type="AlphaFoldDB" id="A0AAE0TXS8"/>